<dbReference type="GO" id="GO:0022857">
    <property type="term" value="F:transmembrane transporter activity"/>
    <property type="evidence" value="ECO:0007669"/>
    <property type="project" value="InterPro"/>
</dbReference>
<proteinExistence type="inferred from homology"/>
<feature type="transmembrane region" description="Helical" evidence="4">
    <location>
        <begin position="328"/>
        <end position="351"/>
    </location>
</feature>
<feature type="transmembrane region" description="Helical" evidence="4">
    <location>
        <begin position="358"/>
        <end position="376"/>
    </location>
</feature>
<keyword evidence="6" id="KW-1185">Reference proteome</keyword>
<feature type="region of interest" description="Disordered" evidence="3">
    <location>
        <begin position="1"/>
        <end position="41"/>
    </location>
</feature>
<keyword evidence="4" id="KW-1133">Transmembrane helix</keyword>
<dbReference type="CDD" id="cd17352">
    <property type="entry name" value="MFS_MCT_SLC16"/>
    <property type="match status" value="1"/>
</dbReference>
<organism evidence="5 6">
    <name type="scientific">Microthyrium microscopicum</name>
    <dbReference type="NCBI Taxonomy" id="703497"/>
    <lineage>
        <taxon>Eukaryota</taxon>
        <taxon>Fungi</taxon>
        <taxon>Dikarya</taxon>
        <taxon>Ascomycota</taxon>
        <taxon>Pezizomycotina</taxon>
        <taxon>Dothideomycetes</taxon>
        <taxon>Dothideomycetes incertae sedis</taxon>
        <taxon>Microthyriales</taxon>
        <taxon>Microthyriaceae</taxon>
        <taxon>Microthyrium</taxon>
    </lineage>
</organism>
<comment type="subcellular location">
    <subcellularLocation>
        <location evidence="1">Membrane</location>
        <topology evidence="1">Multi-pass membrane protein</topology>
    </subcellularLocation>
</comment>
<feature type="transmembrane region" description="Helical" evidence="4">
    <location>
        <begin position="423"/>
        <end position="444"/>
    </location>
</feature>
<evidence type="ECO:0000313" key="6">
    <source>
        <dbReference type="Proteomes" id="UP000799302"/>
    </source>
</evidence>
<evidence type="ECO:0000256" key="2">
    <source>
        <dbReference type="ARBA" id="ARBA00006727"/>
    </source>
</evidence>
<feature type="transmembrane region" description="Helical" evidence="4">
    <location>
        <begin position="105"/>
        <end position="125"/>
    </location>
</feature>
<feature type="transmembrane region" description="Helical" evidence="4">
    <location>
        <begin position="162"/>
        <end position="182"/>
    </location>
</feature>
<feature type="transmembrane region" description="Helical" evidence="4">
    <location>
        <begin position="137"/>
        <end position="156"/>
    </location>
</feature>
<evidence type="ECO:0000256" key="4">
    <source>
        <dbReference type="SAM" id="Phobius"/>
    </source>
</evidence>
<evidence type="ECO:0000256" key="3">
    <source>
        <dbReference type="SAM" id="MobiDB-lite"/>
    </source>
</evidence>
<evidence type="ECO:0000256" key="1">
    <source>
        <dbReference type="ARBA" id="ARBA00004141"/>
    </source>
</evidence>
<sequence length="496" mass="54080">MSSESPLSKPITPKELEKELGGNRSSTTRSASEDNDGSNRHEEIKELNQQKSNGDVDVQPNGGYGWVCVATCFTINAHTWGMNSSYGVFLNYYLSNSVFPSASRLSYAFIGGLSMSMAVLISPIITTVIRKYGTRTCLLIGVFFQTISFIGASFATQIWQLVLSQGICFGFGMGFLFVGSVGIIPQWFSTRRSLANGISASGSGFGGLTYSLATNAMIQHLGLAWTFRVLGILSFVVNTICALLLRDRNQQVGAKNLAFDVKLFRKWEFWILLGFGFFSMLGYVVLLFSIANYASTIGLTPKQASVVGAILNLGQGLGRPPIGYFSDYIGRINMAGTTTFFCGFLVLVVWINAKSYGVLIFYALVGGTVAGTYWATVAPVTAEVVGLKDLNSALSITWLFITLPMLFSEPIGLEIVKFNNGSYLGAQLFAGVMYIAAACCLWILKAWKVGQLERLAASDHLNPTQINPVQEDLDGRGDDTVQVSPFVKRLIKWRKV</sequence>
<dbReference type="InterPro" id="IPR011701">
    <property type="entry name" value="MFS"/>
</dbReference>
<dbReference type="EMBL" id="MU004237">
    <property type="protein sequence ID" value="KAF2668021.1"/>
    <property type="molecule type" value="Genomic_DNA"/>
</dbReference>
<protein>
    <submittedName>
        <fullName evidence="5">Putative MFS transporter</fullName>
    </submittedName>
</protein>
<feature type="transmembrane region" description="Helical" evidence="4">
    <location>
        <begin position="194"/>
        <end position="213"/>
    </location>
</feature>
<keyword evidence="4" id="KW-0472">Membrane</keyword>
<reference evidence="5" key="1">
    <citation type="journal article" date="2020" name="Stud. Mycol.">
        <title>101 Dothideomycetes genomes: a test case for predicting lifestyles and emergence of pathogens.</title>
        <authorList>
            <person name="Haridas S."/>
            <person name="Albert R."/>
            <person name="Binder M."/>
            <person name="Bloem J."/>
            <person name="Labutti K."/>
            <person name="Salamov A."/>
            <person name="Andreopoulos B."/>
            <person name="Baker S."/>
            <person name="Barry K."/>
            <person name="Bills G."/>
            <person name="Bluhm B."/>
            <person name="Cannon C."/>
            <person name="Castanera R."/>
            <person name="Culley D."/>
            <person name="Daum C."/>
            <person name="Ezra D."/>
            <person name="Gonzalez J."/>
            <person name="Henrissat B."/>
            <person name="Kuo A."/>
            <person name="Liang C."/>
            <person name="Lipzen A."/>
            <person name="Lutzoni F."/>
            <person name="Magnuson J."/>
            <person name="Mondo S."/>
            <person name="Nolan M."/>
            <person name="Ohm R."/>
            <person name="Pangilinan J."/>
            <person name="Park H.-J."/>
            <person name="Ramirez L."/>
            <person name="Alfaro M."/>
            <person name="Sun H."/>
            <person name="Tritt A."/>
            <person name="Yoshinaga Y."/>
            <person name="Zwiers L.-H."/>
            <person name="Turgeon B."/>
            <person name="Goodwin S."/>
            <person name="Spatafora J."/>
            <person name="Crous P."/>
            <person name="Grigoriev I."/>
        </authorList>
    </citation>
    <scope>NUCLEOTIDE SEQUENCE</scope>
    <source>
        <strain evidence="5">CBS 115976</strain>
    </source>
</reference>
<dbReference type="Pfam" id="PF07690">
    <property type="entry name" value="MFS_1"/>
    <property type="match status" value="1"/>
</dbReference>
<dbReference type="Proteomes" id="UP000799302">
    <property type="component" value="Unassembled WGS sequence"/>
</dbReference>
<dbReference type="Gene3D" id="1.20.1250.20">
    <property type="entry name" value="MFS general substrate transporter like domains"/>
    <property type="match status" value="2"/>
</dbReference>
<dbReference type="AlphaFoldDB" id="A0A6A6U8U2"/>
<dbReference type="PANTHER" id="PTHR11360">
    <property type="entry name" value="MONOCARBOXYLATE TRANSPORTER"/>
    <property type="match status" value="1"/>
</dbReference>
<dbReference type="GO" id="GO:0016020">
    <property type="term" value="C:membrane"/>
    <property type="evidence" value="ECO:0007669"/>
    <property type="project" value="UniProtKB-SubCell"/>
</dbReference>
<name>A0A6A6U8U2_9PEZI</name>
<dbReference type="InterPro" id="IPR036259">
    <property type="entry name" value="MFS_trans_sf"/>
</dbReference>
<gene>
    <name evidence="5" type="ORF">BT63DRAFT_426862</name>
</gene>
<keyword evidence="4" id="KW-0812">Transmembrane</keyword>
<comment type="similarity">
    <text evidence="2">Belongs to the major facilitator superfamily. Monocarboxylate porter (TC 2.A.1.13) family.</text>
</comment>
<feature type="transmembrane region" description="Helical" evidence="4">
    <location>
        <begin position="225"/>
        <end position="246"/>
    </location>
</feature>
<accession>A0A6A6U8U2</accession>
<dbReference type="OrthoDB" id="2213137at2759"/>
<evidence type="ECO:0000313" key="5">
    <source>
        <dbReference type="EMBL" id="KAF2668021.1"/>
    </source>
</evidence>
<feature type="compositionally biased region" description="Basic and acidic residues" evidence="3">
    <location>
        <begin position="12"/>
        <end position="21"/>
    </location>
</feature>
<dbReference type="SUPFAM" id="SSF103473">
    <property type="entry name" value="MFS general substrate transporter"/>
    <property type="match status" value="1"/>
</dbReference>
<dbReference type="PANTHER" id="PTHR11360:SF315">
    <property type="entry name" value="TRANSPORTER MCH2-RELATED"/>
    <property type="match status" value="1"/>
</dbReference>
<dbReference type="InterPro" id="IPR050327">
    <property type="entry name" value="Proton-linked_MCT"/>
</dbReference>
<feature type="transmembrane region" description="Helical" evidence="4">
    <location>
        <begin position="267"/>
        <end position="291"/>
    </location>
</feature>